<evidence type="ECO:0000256" key="1">
    <source>
        <dbReference type="SAM" id="SignalP"/>
    </source>
</evidence>
<feature type="chain" id="PRO_5021363845" evidence="1">
    <location>
        <begin position="20"/>
        <end position="87"/>
    </location>
</feature>
<organism evidence="2 3">
    <name type="scientific">Araneus ventricosus</name>
    <name type="common">Orbweaver spider</name>
    <name type="synonym">Epeira ventricosa</name>
    <dbReference type="NCBI Taxonomy" id="182803"/>
    <lineage>
        <taxon>Eukaryota</taxon>
        <taxon>Metazoa</taxon>
        <taxon>Ecdysozoa</taxon>
        <taxon>Arthropoda</taxon>
        <taxon>Chelicerata</taxon>
        <taxon>Arachnida</taxon>
        <taxon>Araneae</taxon>
        <taxon>Araneomorphae</taxon>
        <taxon>Entelegynae</taxon>
        <taxon>Araneoidea</taxon>
        <taxon>Araneidae</taxon>
        <taxon>Araneus</taxon>
    </lineage>
</organism>
<proteinExistence type="predicted"/>
<comment type="caution">
    <text evidence="2">The sequence shown here is derived from an EMBL/GenBank/DDBJ whole genome shotgun (WGS) entry which is preliminary data.</text>
</comment>
<reference evidence="2 3" key="1">
    <citation type="journal article" date="2019" name="Sci. Rep.">
        <title>Orb-weaving spider Araneus ventricosus genome elucidates the spidroin gene catalogue.</title>
        <authorList>
            <person name="Kono N."/>
            <person name="Nakamura H."/>
            <person name="Ohtoshi R."/>
            <person name="Moran D.A.P."/>
            <person name="Shinohara A."/>
            <person name="Yoshida Y."/>
            <person name="Fujiwara M."/>
            <person name="Mori M."/>
            <person name="Tomita M."/>
            <person name="Arakawa K."/>
        </authorList>
    </citation>
    <scope>NUCLEOTIDE SEQUENCE [LARGE SCALE GENOMIC DNA]</scope>
</reference>
<dbReference type="EMBL" id="BGPR01036145">
    <property type="protein sequence ID" value="GBO11209.1"/>
    <property type="molecule type" value="Genomic_DNA"/>
</dbReference>
<keyword evidence="3" id="KW-1185">Reference proteome</keyword>
<evidence type="ECO:0000313" key="3">
    <source>
        <dbReference type="Proteomes" id="UP000499080"/>
    </source>
</evidence>
<name>A0A4Y2UDT6_ARAVE</name>
<dbReference type="Proteomes" id="UP000499080">
    <property type="component" value="Unassembled WGS sequence"/>
</dbReference>
<sequence>MMLCLLTLSLLNLLITATADCSNVKEKYVSGSNTNVYEALQFLRNNDRRASVVANKASIANWNYQSNLTEPNKKAMVSVKQFQGCGE</sequence>
<feature type="signal peptide" evidence="1">
    <location>
        <begin position="1"/>
        <end position="19"/>
    </location>
</feature>
<accession>A0A4Y2UDT6</accession>
<dbReference type="AlphaFoldDB" id="A0A4Y2UDT6"/>
<gene>
    <name evidence="2" type="ORF">AVEN_78973_1</name>
</gene>
<dbReference type="OrthoDB" id="10029630at2759"/>
<protein>
    <submittedName>
        <fullName evidence="2">Uncharacterized protein</fullName>
    </submittedName>
</protein>
<evidence type="ECO:0000313" key="2">
    <source>
        <dbReference type="EMBL" id="GBO11209.1"/>
    </source>
</evidence>
<keyword evidence="1" id="KW-0732">Signal</keyword>